<reference evidence="2" key="1">
    <citation type="journal article" date="2021" name="Proc. Natl. Acad. Sci. U.S.A.">
        <title>A Catalog of Tens of Thousands of Viruses from Human Metagenomes Reveals Hidden Associations with Chronic Diseases.</title>
        <authorList>
            <person name="Tisza M.J."/>
            <person name="Buck C.B."/>
        </authorList>
    </citation>
    <scope>NUCLEOTIDE SEQUENCE</scope>
    <source>
        <strain evidence="2">CtFgp7</strain>
    </source>
</reference>
<feature type="region of interest" description="Disordered" evidence="1">
    <location>
        <begin position="16"/>
        <end position="60"/>
    </location>
</feature>
<dbReference type="EMBL" id="BK032669">
    <property type="protein sequence ID" value="DAF54016.1"/>
    <property type="molecule type" value="Genomic_DNA"/>
</dbReference>
<sequence length="129" mass="14661">MKFNVSAKTAEISQKLTIDPLTKSQRDSVEKMSPIRENEKNVSDISRRRGGPSPRGPRQYARSMGKMIFSDFQKLFFWMKAYFGRKLSGGAGKRSKIFFKFLSGAGERTRVNGTGRFGIGRSKRMRQKG</sequence>
<protein>
    <submittedName>
        <fullName evidence="2">Uncharacterized protein</fullName>
    </submittedName>
</protein>
<evidence type="ECO:0000256" key="1">
    <source>
        <dbReference type="SAM" id="MobiDB-lite"/>
    </source>
</evidence>
<proteinExistence type="predicted"/>
<feature type="compositionally biased region" description="Basic and acidic residues" evidence="1">
    <location>
        <begin position="24"/>
        <end position="47"/>
    </location>
</feature>
<accession>A0A8S5SSU1</accession>
<organism evidence="2">
    <name type="scientific">Siphoviridae sp. ctFgp7</name>
    <dbReference type="NCBI Taxonomy" id="2827821"/>
    <lineage>
        <taxon>Viruses</taxon>
        <taxon>Duplodnaviria</taxon>
        <taxon>Heunggongvirae</taxon>
        <taxon>Uroviricota</taxon>
        <taxon>Caudoviricetes</taxon>
    </lineage>
</organism>
<name>A0A8S5SSU1_9CAUD</name>
<evidence type="ECO:0000313" key="2">
    <source>
        <dbReference type="EMBL" id="DAF54016.1"/>
    </source>
</evidence>